<comment type="caution">
    <text evidence="1">The sequence shown here is derived from an EMBL/GenBank/DDBJ whole genome shotgun (WGS) entry which is preliminary data.</text>
</comment>
<evidence type="ECO:0000313" key="1">
    <source>
        <dbReference type="EMBL" id="GAA5483974.1"/>
    </source>
</evidence>
<name>A0ABP9UV95_9BACT</name>
<accession>A0ABP9UV95</accession>
<reference evidence="1 2" key="1">
    <citation type="submission" date="2024-02" db="EMBL/GenBank/DDBJ databases">
        <title>Haloferula sargassicola NBRC 104335.</title>
        <authorList>
            <person name="Ichikawa N."/>
            <person name="Katano-Makiyama Y."/>
            <person name="Hidaka K."/>
        </authorList>
    </citation>
    <scope>NUCLEOTIDE SEQUENCE [LARGE SCALE GENOMIC DNA]</scope>
    <source>
        <strain evidence="1 2">NBRC 104335</strain>
    </source>
</reference>
<dbReference type="Proteomes" id="UP001476282">
    <property type="component" value="Unassembled WGS sequence"/>
</dbReference>
<keyword evidence="2" id="KW-1185">Reference proteome</keyword>
<gene>
    <name evidence="1" type="ORF">Hsar01_03211</name>
</gene>
<organism evidence="1 2">
    <name type="scientific">Haloferula sargassicola</name>
    <dbReference type="NCBI Taxonomy" id="490096"/>
    <lineage>
        <taxon>Bacteria</taxon>
        <taxon>Pseudomonadati</taxon>
        <taxon>Verrucomicrobiota</taxon>
        <taxon>Verrucomicrobiia</taxon>
        <taxon>Verrucomicrobiales</taxon>
        <taxon>Verrucomicrobiaceae</taxon>
        <taxon>Haloferula</taxon>
    </lineage>
</organism>
<proteinExistence type="predicted"/>
<protein>
    <submittedName>
        <fullName evidence="1">Uncharacterized protein</fullName>
    </submittedName>
</protein>
<evidence type="ECO:0000313" key="2">
    <source>
        <dbReference type="Proteomes" id="UP001476282"/>
    </source>
</evidence>
<dbReference type="EMBL" id="BAABRI010000019">
    <property type="protein sequence ID" value="GAA5483974.1"/>
    <property type="molecule type" value="Genomic_DNA"/>
</dbReference>
<sequence length="122" mass="13312">MGMGTTPSIIHTTRAIYLATRTIRGRGLTIDSASTTHMCLIKGESIIAPDGITVTLPQEAMPDPPVNMQVDAKPIKESIPVREVVIRHHAARTDCEPREGQVDTCPSFRGRTWHCIQPNGKG</sequence>